<dbReference type="InterPro" id="IPR019606">
    <property type="entry name" value="GerMN"/>
</dbReference>
<accession>A0A4R3KJ53</accession>
<dbReference type="Proteomes" id="UP000295788">
    <property type="component" value="Unassembled WGS sequence"/>
</dbReference>
<comment type="caution">
    <text evidence="3">The sequence shown here is derived from an EMBL/GenBank/DDBJ whole genome shotgun (WGS) entry which is preliminary data.</text>
</comment>
<dbReference type="AlphaFoldDB" id="A0A4R3KJ53"/>
<gene>
    <name evidence="3" type="ORF">EDD72_10434</name>
</gene>
<proteinExistence type="predicted"/>
<evidence type="ECO:0000313" key="4">
    <source>
        <dbReference type="Proteomes" id="UP000295788"/>
    </source>
</evidence>
<organism evidence="3 4">
    <name type="scientific">Tepidibacillus fermentans</name>
    <dbReference type="NCBI Taxonomy" id="1281767"/>
    <lineage>
        <taxon>Bacteria</taxon>
        <taxon>Bacillati</taxon>
        <taxon>Bacillota</taxon>
        <taxon>Bacilli</taxon>
        <taxon>Bacillales</taxon>
        <taxon>Bacillaceae</taxon>
        <taxon>Tepidibacillus</taxon>
    </lineage>
</organism>
<name>A0A4R3KJ53_9BACI</name>
<dbReference type="RefSeq" id="WP_132767360.1">
    <property type="nucleotide sequence ID" value="NZ_SMAB01000004.1"/>
</dbReference>
<dbReference type="OrthoDB" id="1715058at2"/>
<dbReference type="SMART" id="SM00909">
    <property type="entry name" value="Germane"/>
    <property type="match status" value="2"/>
</dbReference>
<evidence type="ECO:0000313" key="3">
    <source>
        <dbReference type="EMBL" id="TCS83489.1"/>
    </source>
</evidence>
<protein>
    <submittedName>
        <fullName evidence="3">Germination protein M</fullName>
    </submittedName>
</protein>
<reference evidence="3 4" key="1">
    <citation type="submission" date="2019-03" db="EMBL/GenBank/DDBJ databases">
        <title>Genomic Encyclopedia of Type Strains, Phase IV (KMG-IV): sequencing the most valuable type-strain genomes for metagenomic binning, comparative biology and taxonomic classification.</title>
        <authorList>
            <person name="Goeker M."/>
        </authorList>
    </citation>
    <scope>NUCLEOTIDE SEQUENCE [LARGE SCALE GENOMIC DNA]</scope>
    <source>
        <strain evidence="3 4">DSM 23802</strain>
    </source>
</reference>
<dbReference type="Pfam" id="PF10646">
    <property type="entry name" value="Germane"/>
    <property type="match status" value="2"/>
</dbReference>
<dbReference type="PROSITE" id="PS51257">
    <property type="entry name" value="PROKAR_LIPOPROTEIN"/>
    <property type="match status" value="1"/>
</dbReference>
<feature type="domain" description="GerMN" evidence="2">
    <location>
        <begin position="96"/>
        <end position="190"/>
    </location>
</feature>
<feature type="region of interest" description="Disordered" evidence="1">
    <location>
        <begin position="30"/>
        <end position="61"/>
    </location>
</feature>
<sequence length="353" mass="38841">MFKRNKLSLLIILSLVFTLLSGCGIYGPEETSKDIDPPPALDAKDSTGTVDVTTEENGDATTADQKQQVKFTIYFFDEKRDVVPYTMDIPKVEGIGQEVLKYMTVGGPAEGKIPQGFKAVLPKGTKSSMTVKADQKLAIVDFSKEFLSYEAKSAADEKKILDAITWTLTEFPTIDKVEIRVNGYPLESMPTWKTPIVGPLSRADGINMELGNNIKIGQTTTVTLYFYRSMGDKQYLVPVTRMVPETNDLAKATLEQLVIGPKAGTGLTSPILPSTKILDVKVERQMVIANFDNQILGPNKEVSKEELDILVWSLTENTGAKSVQIKVNGKTDTLTDNLAKPIMRPEKINTSIL</sequence>
<feature type="domain" description="GerMN" evidence="2">
    <location>
        <begin position="250"/>
        <end position="336"/>
    </location>
</feature>
<dbReference type="EMBL" id="SMAB01000004">
    <property type="protein sequence ID" value="TCS83489.1"/>
    <property type="molecule type" value="Genomic_DNA"/>
</dbReference>
<evidence type="ECO:0000259" key="2">
    <source>
        <dbReference type="SMART" id="SM00909"/>
    </source>
</evidence>
<evidence type="ECO:0000256" key="1">
    <source>
        <dbReference type="SAM" id="MobiDB-lite"/>
    </source>
</evidence>
<keyword evidence="4" id="KW-1185">Reference proteome</keyword>